<dbReference type="EMBL" id="JAPDIA010000008">
    <property type="protein sequence ID" value="MDG0812559.1"/>
    <property type="molecule type" value="Genomic_DNA"/>
</dbReference>
<accession>A0A9X4L2S1</accession>
<comment type="catalytic activity">
    <reaction evidence="2">
        <text>3',5'-cyclic CMP + H2O = CMP + H(+)</text>
        <dbReference type="Rhea" id="RHEA:72675"/>
        <dbReference type="ChEBI" id="CHEBI:15377"/>
        <dbReference type="ChEBI" id="CHEBI:15378"/>
        <dbReference type="ChEBI" id="CHEBI:58003"/>
        <dbReference type="ChEBI" id="CHEBI:60377"/>
    </reaction>
    <physiologicalReaction direction="left-to-right" evidence="2">
        <dbReference type="Rhea" id="RHEA:72676"/>
    </physiologicalReaction>
</comment>
<feature type="domain" description="Metallo-beta-lactamase" evidence="6">
    <location>
        <begin position="7"/>
        <end position="194"/>
    </location>
</feature>
<keyword evidence="8" id="KW-1185">Reference proteome</keyword>
<dbReference type="Gene3D" id="3.60.15.10">
    <property type="entry name" value="Ribonuclease Z/Hydroxyacylglutathione hydrolase-like"/>
    <property type="match status" value="1"/>
</dbReference>
<keyword evidence="1 5" id="KW-0378">Hydrolase</keyword>
<evidence type="ECO:0000259" key="6">
    <source>
        <dbReference type="SMART" id="SM00849"/>
    </source>
</evidence>
<evidence type="ECO:0000256" key="4">
    <source>
        <dbReference type="ARBA" id="ARBA00048505"/>
    </source>
</evidence>
<dbReference type="InterPro" id="IPR036866">
    <property type="entry name" value="RibonucZ/Hydroxyglut_hydro"/>
</dbReference>
<evidence type="ECO:0000313" key="8">
    <source>
        <dbReference type="Proteomes" id="UP001153404"/>
    </source>
</evidence>
<dbReference type="InterPro" id="IPR001279">
    <property type="entry name" value="Metallo-B-lactamas"/>
</dbReference>
<dbReference type="InterPro" id="IPR022877">
    <property type="entry name" value="UPF0173"/>
</dbReference>
<dbReference type="HAMAP" id="MF_00457">
    <property type="entry name" value="UPF0173"/>
    <property type="match status" value="1"/>
</dbReference>
<dbReference type="GO" id="GO:0016787">
    <property type="term" value="F:hydrolase activity"/>
    <property type="evidence" value="ECO:0007669"/>
    <property type="project" value="UniProtKB-UniRule"/>
</dbReference>
<dbReference type="Proteomes" id="UP001153404">
    <property type="component" value="Unassembled WGS sequence"/>
</dbReference>
<comment type="caution">
    <text evidence="7">The sequence shown here is derived from an EMBL/GenBank/DDBJ whole genome shotgun (WGS) entry which is preliminary data.</text>
</comment>
<organism evidence="7 8">
    <name type="scientific">Cohnella rhizosphaerae</name>
    <dbReference type="NCBI Taxonomy" id="1457232"/>
    <lineage>
        <taxon>Bacteria</taxon>
        <taxon>Bacillati</taxon>
        <taxon>Bacillota</taxon>
        <taxon>Bacilli</taxon>
        <taxon>Bacillales</taxon>
        <taxon>Paenibacillaceae</taxon>
        <taxon>Cohnella</taxon>
    </lineage>
</organism>
<evidence type="ECO:0000256" key="2">
    <source>
        <dbReference type="ARBA" id="ARBA00034221"/>
    </source>
</evidence>
<dbReference type="InterPro" id="IPR050114">
    <property type="entry name" value="UPF0173_UPF0282_UlaG_hydrolase"/>
</dbReference>
<dbReference type="Pfam" id="PF13483">
    <property type="entry name" value="Lactamase_B_3"/>
    <property type="match status" value="1"/>
</dbReference>
<evidence type="ECO:0000313" key="7">
    <source>
        <dbReference type="EMBL" id="MDG0812559.1"/>
    </source>
</evidence>
<protein>
    <recommendedName>
        <fullName evidence="5">UPF0173 metal-dependent hydrolase OMP40_26910</fullName>
    </recommendedName>
</protein>
<dbReference type="SMART" id="SM00849">
    <property type="entry name" value="Lactamase_B"/>
    <property type="match status" value="1"/>
</dbReference>
<dbReference type="PANTHER" id="PTHR43546:SF3">
    <property type="entry name" value="UPF0173 METAL-DEPENDENT HYDROLASE MJ1163"/>
    <property type="match status" value="1"/>
</dbReference>
<evidence type="ECO:0000256" key="3">
    <source>
        <dbReference type="ARBA" id="ARBA00034301"/>
    </source>
</evidence>
<dbReference type="SUPFAM" id="SSF56281">
    <property type="entry name" value="Metallo-hydrolase/oxidoreductase"/>
    <property type="match status" value="1"/>
</dbReference>
<name>A0A9X4L2S1_9BACL</name>
<dbReference type="PANTHER" id="PTHR43546">
    <property type="entry name" value="UPF0173 METAL-DEPENDENT HYDROLASE MJ1163-RELATED"/>
    <property type="match status" value="1"/>
</dbReference>
<comment type="function">
    <text evidence="3">Counteracts the endogenous Pycsar antiviral defense system. Phosphodiesterase that enables metal-dependent hydrolysis of host cyclic nucleotide Pycsar defense signals such as cCMP and cUMP.</text>
</comment>
<dbReference type="NCBIfam" id="NF001911">
    <property type="entry name" value="PRK00685.1"/>
    <property type="match status" value="1"/>
</dbReference>
<gene>
    <name evidence="7" type="ORF">OMP40_26910</name>
</gene>
<comment type="similarity">
    <text evidence="5">Belongs to the UPF0173 family.</text>
</comment>
<evidence type="ECO:0000256" key="5">
    <source>
        <dbReference type="HAMAP-Rule" id="MF_00457"/>
    </source>
</evidence>
<comment type="catalytic activity">
    <reaction evidence="4">
        <text>3',5'-cyclic UMP + H2O = UMP + H(+)</text>
        <dbReference type="Rhea" id="RHEA:70575"/>
        <dbReference type="ChEBI" id="CHEBI:15377"/>
        <dbReference type="ChEBI" id="CHEBI:15378"/>
        <dbReference type="ChEBI" id="CHEBI:57865"/>
        <dbReference type="ChEBI" id="CHEBI:184387"/>
    </reaction>
    <physiologicalReaction direction="left-to-right" evidence="4">
        <dbReference type="Rhea" id="RHEA:70576"/>
    </physiologicalReaction>
</comment>
<dbReference type="RefSeq" id="WP_277535926.1">
    <property type="nucleotide sequence ID" value="NZ_JAPDIA010000008.1"/>
</dbReference>
<sequence length="230" mass="24602">MIVTFLGHACVKLEKDGRSLIIDPYLTGNPLAAASADDIQADHILLTHGHGDHVGDTVSIAKRTGAQVVSTPELATFLGWQGVADTVGMNIGGTYDLGYAKVKMVQAFHSSGYTLADEQRIVYLGMPTGLIVTWGGLTILHAGDTGLFGDMKMIGERHDIDLAFIPIGDHFTMGPADALTAAEWLKPKQVVPVHYDTFPPIRQDANAYAQALGQKGIQGTVLKPGERLEL</sequence>
<reference evidence="7" key="1">
    <citation type="submission" date="2022-10" db="EMBL/GenBank/DDBJ databases">
        <title>Comparative genomic analysis of Cohnella hashimotonis sp. nov., isolated from the International Space Station.</title>
        <authorList>
            <person name="Simpson A."/>
            <person name="Venkateswaran K."/>
        </authorList>
    </citation>
    <scope>NUCLEOTIDE SEQUENCE</scope>
    <source>
        <strain evidence="7">DSM 28161</strain>
    </source>
</reference>
<dbReference type="AlphaFoldDB" id="A0A9X4L2S1"/>
<proteinExistence type="inferred from homology"/>
<evidence type="ECO:0000256" key="1">
    <source>
        <dbReference type="ARBA" id="ARBA00022801"/>
    </source>
</evidence>